<dbReference type="EMBL" id="JACHIV010000001">
    <property type="protein sequence ID" value="MBB5068248.1"/>
    <property type="molecule type" value="Genomic_DNA"/>
</dbReference>
<keyword evidence="2" id="KW-0472">Membrane</keyword>
<feature type="transmembrane region" description="Helical" evidence="2">
    <location>
        <begin position="34"/>
        <end position="55"/>
    </location>
</feature>
<dbReference type="InterPro" id="IPR021443">
    <property type="entry name" value="DUF3093"/>
</dbReference>
<evidence type="ECO:0000313" key="3">
    <source>
        <dbReference type="EMBL" id="MBB5068248.1"/>
    </source>
</evidence>
<keyword evidence="4" id="KW-1185">Reference proteome</keyword>
<dbReference type="RefSeq" id="WP_184477970.1">
    <property type="nucleotide sequence ID" value="NZ_JACHIV010000001.1"/>
</dbReference>
<feature type="transmembrane region" description="Helical" evidence="2">
    <location>
        <begin position="61"/>
        <end position="78"/>
    </location>
</feature>
<feature type="region of interest" description="Disordered" evidence="1">
    <location>
        <begin position="1"/>
        <end position="21"/>
    </location>
</feature>
<keyword evidence="2" id="KW-1133">Transmembrane helix</keyword>
<evidence type="ECO:0000256" key="1">
    <source>
        <dbReference type="SAM" id="MobiDB-lite"/>
    </source>
</evidence>
<dbReference type="Proteomes" id="UP000580474">
    <property type="component" value="Unassembled WGS sequence"/>
</dbReference>
<keyword evidence="2" id="KW-0812">Transmembrane</keyword>
<sequence>MSESAEATSPAADTPGQGNESEPAVYRERLFASWWTWPLPLVMAILLAAEVHMGYPGIRAWLPYVLLLPIAVAVPLWLGRTKIEITGGELWVGDAHLPLRFIEDVEVVPAEEKRTALGPDLDPAAFVVHRPWAPTSVRVWLDDEDDPTPYWVVSTRRPEQLAAALRR</sequence>
<reference evidence="3 4" key="1">
    <citation type="submission" date="2020-08" db="EMBL/GenBank/DDBJ databases">
        <title>Sequencing the genomes of 1000 actinobacteria strains.</title>
        <authorList>
            <person name="Klenk H.-P."/>
        </authorList>
    </citation>
    <scope>NUCLEOTIDE SEQUENCE [LARGE SCALE GENOMIC DNA]</scope>
    <source>
        <strain evidence="3 4">DSM 45582</strain>
    </source>
</reference>
<dbReference type="Pfam" id="PF11292">
    <property type="entry name" value="DUF3093"/>
    <property type="match status" value="1"/>
</dbReference>
<organism evidence="3 4">
    <name type="scientific">Saccharopolyspora gloriosae</name>
    <dbReference type="NCBI Taxonomy" id="455344"/>
    <lineage>
        <taxon>Bacteria</taxon>
        <taxon>Bacillati</taxon>
        <taxon>Actinomycetota</taxon>
        <taxon>Actinomycetes</taxon>
        <taxon>Pseudonocardiales</taxon>
        <taxon>Pseudonocardiaceae</taxon>
        <taxon>Saccharopolyspora</taxon>
    </lineage>
</organism>
<proteinExistence type="predicted"/>
<gene>
    <name evidence="3" type="ORF">BJ969_001336</name>
</gene>
<accession>A0A840NDF2</accession>
<evidence type="ECO:0000256" key="2">
    <source>
        <dbReference type="SAM" id="Phobius"/>
    </source>
</evidence>
<evidence type="ECO:0008006" key="5">
    <source>
        <dbReference type="Google" id="ProtNLM"/>
    </source>
</evidence>
<name>A0A840NDF2_9PSEU</name>
<comment type="caution">
    <text evidence="3">The sequence shown here is derived from an EMBL/GenBank/DDBJ whole genome shotgun (WGS) entry which is preliminary data.</text>
</comment>
<dbReference type="AlphaFoldDB" id="A0A840NDF2"/>
<evidence type="ECO:0000313" key="4">
    <source>
        <dbReference type="Proteomes" id="UP000580474"/>
    </source>
</evidence>
<protein>
    <recommendedName>
        <fullName evidence="5">DUF3093 family protein</fullName>
    </recommendedName>
</protein>